<dbReference type="InterPro" id="IPR052958">
    <property type="entry name" value="IFN-induced_PKR_regulator"/>
</dbReference>
<sequence>MRDNSESAFDELYKDAESIAKEMDIDIRMPRITGKQTTRPNYKTSEPKEYFRFTLFIPFIDFLLQEMNDRFLTHKSVFESICCLLPKNTAELNNERLKLFLLRILMKRFCISIAC</sequence>
<keyword evidence="2" id="KW-1185">Reference proteome</keyword>
<dbReference type="AlphaFoldDB" id="A0AAN7PHR3"/>
<evidence type="ECO:0000313" key="2">
    <source>
        <dbReference type="Proteomes" id="UP001353858"/>
    </source>
</evidence>
<organism evidence="1 2">
    <name type="scientific">Aquatica leii</name>
    <dbReference type="NCBI Taxonomy" id="1421715"/>
    <lineage>
        <taxon>Eukaryota</taxon>
        <taxon>Metazoa</taxon>
        <taxon>Ecdysozoa</taxon>
        <taxon>Arthropoda</taxon>
        <taxon>Hexapoda</taxon>
        <taxon>Insecta</taxon>
        <taxon>Pterygota</taxon>
        <taxon>Neoptera</taxon>
        <taxon>Endopterygota</taxon>
        <taxon>Coleoptera</taxon>
        <taxon>Polyphaga</taxon>
        <taxon>Elateriformia</taxon>
        <taxon>Elateroidea</taxon>
        <taxon>Lampyridae</taxon>
        <taxon>Luciolinae</taxon>
        <taxon>Aquatica</taxon>
    </lineage>
</organism>
<dbReference type="PANTHER" id="PTHR46289:SF14">
    <property type="entry name" value="DUF4371 DOMAIN-CONTAINING PROTEIN"/>
    <property type="match status" value="1"/>
</dbReference>
<accession>A0AAN7PHR3</accession>
<gene>
    <name evidence="1" type="ORF">RN001_003053</name>
</gene>
<protein>
    <submittedName>
        <fullName evidence="1">Uncharacterized protein</fullName>
    </submittedName>
</protein>
<dbReference type="EMBL" id="JARPUR010000001">
    <property type="protein sequence ID" value="KAK4886782.1"/>
    <property type="molecule type" value="Genomic_DNA"/>
</dbReference>
<reference evidence="2" key="1">
    <citation type="submission" date="2023-01" db="EMBL/GenBank/DDBJ databases">
        <title>Key to firefly adult light organ development and bioluminescence: homeobox transcription factors regulate luciferase expression and transportation to peroxisome.</title>
        <authorList>
            <person name="Fu X."/>
        </authorList>
    </citation>
    <scope>NUCLEOTIDE SEQUENCE [LARGE SCALE GENOMIC DNA]</scope>
</reference>
<dbReference type="PANTHER" id="PTHR46289">
    <property type="entry name" value="52 KDA REPRESSOR OF THE INHIBITOR OF THE PROTEIN KINASE-LIKE PROTEIN-RELATED"/>
    <property type="match status" value="1"/>
</dbReference>
<proteinExistence type="predicted"/>
<dbReference type="Proteomes" id="UP001353858">
    <property type="component" value="Unassembled WGS sequence"/>
</dbReference>
<comment type="caution">
    <text evidence="1">The sequence shown here is derived from an EMBL/GenBank/DDBJ whole genome shotgun (WGS) entry which is preliminary data.</text>
</comment>
<name>A0AAN7PHR3_9COLE</name>
<evidence type="ECO:0000313" key="1">
    <source>
        <dbReference type="EMBL" id="KAK4886782.1"/>
    </source>
</evidence>